<dbReference type="AlphaFoldDB" id="A0A5N6Q4B5"/>
<evidence type="ECO:0000313" key="2">
    <source>
        <dbReference type="EMBL" id="KAD7478668.1"/>
    </source>
</evidence>
<gene>
    <name evidence="2" type="ORF">E3N88_01804</name>
</gene>
<sequence>MYGASGMSGGQDAEIDRPSSSTLPPVVYPAAHRSHGPHPPPPVFEFTTSIAIDRLGLNRHRSWSQSPSIIAIGGAAAIVKGGGIGGIRRWKRGGWEATGRGVWEATTWTILFKALHVPFTSSQRRTPDAWSPPPPPSTDLHRRRPPPISTRRGLLLHRPAPPSSQSPQATTRSPPPPLQQPPVVAPGSFDRGDGDSGGRWWLNGGGGGRWGLRRG</sequence>
<feature type="region of interest" description="Disordered" evidence="1">
    <location>
        <begin position="122"/>
        <end position="215"/>
    </location>
</feature>
<reference evidence="2 3" key="1">
    <citation type="submission" date="2019-05" db="EMBL/GenBank/DDBJ databases">
        <title>Mikania micrantha, genome provides insights into the molecular mechanism of rapid growth.</title>
        <authorList>
            <person name="Liu B."/>
        </authorList>
    </citation>
    <scope>NUCLEOTIDE SEQUENCE [LARGE SCALE GENOMIC DNA]</scope>
    <source>
        <strain evidence="2">NLD-2019</strain>
        <tissue evidence="2">Leaf</tissue>
    </source>
</reference>
<keyword evidence="3" id="KW-1185">Reference proteome</keyword>
<dbReference type="EMBL" id="SZYD01000001">
    <property type="protein sequence ID" value="KAD7478668.1"/>
    <property type="molecule type" value="Genomic_DNA"/>
</dbReference>
<accession>A0A5N6Q4B5</accession>
<organism evidence="2 3">
    <name type="scientific">Mikania micrantha</name>
    <name type="common">bitter vine</name>
    <dbReference type="NCBI Taxonomy" id="192012"/>
    <lineage>
        <taxon>Eukaryota</taxon>
        <taxon>Viridiplantae</taxon>
        <taxon>Streptophyta</taxon>
        <taxon>Embryophyta</taxon>
        <taxon>Tracheophyta</taxon>
        <taxon>Spermatophyta</taxon>
        <taxon>Magnoliopsida</taxon>
        <taxon>eudicotyledons</taxon>
        <taxon>Gunneridae</taxon>
        <taxon>Pentapetalae</taxon>
        <taxon>asterids</taxon>
        <taxon>campanulids</taxon>
        <taxon>Asterales</taxon>
        <taxon>Asteraceae</taxon>
        <taxon>Asteroideae</taxon>
        <taxon>Heliantheae alliance</taxon>
        <taxon>Eupatorieae</taxon>
        <taxon>Mikania</taxon>
    </lineage>
</organism>
<name>A0A5N6Q4B5_9ASTR</name>
<dbReference type="Proteomes" id="UP000326396">
    <property type="component" value="Linkage Group LG1"/>
</dbReference>
<feature type="region of interest" description="Disordered" evidence="1">
    <location>
        <begin position="1"/>
        <end position="24"/>
    </location>
</feature>
<proteinExistence type="predicted"/>
<feature type="compositionally biased region" description="Pro residues" evidence="1">
    <location>
        <begin position="173"/>
        <end position="184"/>
    </location>
</feature>
<evidence type="ECO:0000313" key="3">
    <source>
        <dbReference type="Proteomes" id="UP000326396"/>
    </source>
</evidence>
<protein>
    <submittedName>
        <fullName evidence="2">Uncharacterized protein</fullName>
    </submittedName>
</protein>
<comment type="caution">
    <text evidence="2">The sequence shown here is derived from an EMBL/GenBank/DDBJ whole genome shotgun (WGS) entry which is preliminary data.</text>
</comment>
<feature type="compositionally biased region" description="Gly residues" evidence="1">
    <location>
        <begin position="203"/>
        <end position="215"/>
    </location>
</feature>
<evidence type="ECO:0000256" key="1">
    <source>
        <dbReference type="SAM" id="MobiDB-lite"/>
    </source>
</evidence>